<comment type="caution">
    <text evidence="2">The sequence shown here is derived from an EMBL/GenBank/DDBJ whole genome shotgun (WGS) entry which is preliminary data.</text>
</comment>
<feature type="chain" id="PRO_5046191409" evidence="1">
    <location>
        <begin position="22"/>
        <end position="182"/>
    </location>
</feature>
<dbReference type="Gene3D" id="2.60.40.1090">
    <property type="entry name" value="Fimbrial-type adhesion domain"/>
    <property type="match status" value="1"/>
</dbReference>
<evidence type="ECO:0000256" key="1">
    <source>
        <dbReference type="SAM" id="SignalP"/>
    </source>
</evidence>
<evidence type="ECO:0000313" key="2">
    <source>
        <dbReference type="EMBL" id="MCO5781260.1"/>
    </source>
</evidence>
<dbReference type="InterPro" id="IPR036937">
    <property type="entry name" value="Adhesion_dom_fimbrial_sf"/>
</dbReference>
<dbReference type="PANTHER" id="PTHR33420:SF12">
    <property type="entry name" value="FIMBRIN-LIKE PROTEIN FIMI-RELATED"/>
    <property type="match status" value="1"/>
</dbReference>
<organism evidence="2 3">
    <name type="scientific">Citrobacter meridianamericanus</name>
    <dbReference type="NCBI Taxonomy" id="2894201"/>
    <lineage>
        <taxon>Bacteria</taxon>
        <taxon>Pseudomonadati</taxon>
        <taxon>Pseudomonadota</taxon>
        <taxon>Gammaproteobacteria</taxon>
        <taxon>Enterobacterales</taxon>
        <taxon>Enterobacteriaceae</taxon>
        <taxon>Citrobacter</taxon>
    </lineage>
</organism>
<dbReference type="SUPFAM" id="SSF49401">
    <property type="entry name" value="Bacterial adhesins"/>
    <property type="match status" value="1"/>
</dbReference>
<gene>
    <name evidence="2" type="ORF">LOD26_07935</name>
</gene>
<sequence length="182" mass="18283">MKKLLKVSTLTLAVLSGSAFAAPNSGDVQFIGAVVDTTCDIVPLADTGAVSSVVQLGNVTTSTKAAGSGSNQSPVVNFSLKPKAGTTCNPVAMSNASFAFSGPLEASGLVPQSGTATDAIVKLRAVNAVGGAHDIDKTRTTSDVTLTDLNDPAKGAQFTAQLIGGTQAGDYRSALAYVVSYN</sequence>
<dbReference type="PANTHER" id="PTHR33420">
    <property type="entry name" value="FIMBRIAL SUBUNIT ELFA-RELATED"/>
    <property type="match status" value="1"/>
</dbReference>
<dbReference type="Proteomes" id="UP001139290">
    <property type="component" value="Unassembled WGS sequence"/>
</dbReference>
<protein>
    <submittedName>
        <fullName evidence="2">Fimbrial protein PefA</fullName>
    </submittedName>
</protein>
<evidence type="ECO:0000313" key="3">
    <source>
        <dbReference type="Proteomes" id="UP001139290"/>
    </source>
</evidence>
<dbReference type="InterPro" id="IPR008966">
    <property type="entry name" value="Adhesion_dom_sf"/>
</dbReference>
<keyword evidence="1" id="KW-0732">Signal</keyword>
<feature type="signal peptide" evidence="1">
    <location>
        <begin position="1"/>
        <end position="21"/>
    </location>
</feature>
<dbReference type="RefSeq" id="WP_187260375.1">
    <property type="nucleotide sequence ID" value="NZ_CP101036.1"/>
</dbReference>
<proteinExistence type="predicted"/>
<dbReference type="EMBL" id="JAJJVQ010000002">
    <property type="protein sequence ID" value="MCO5781260.1"/>
    <property type="molecule type" value="Genomic_DNA"/>
</dbReference>
<name>A0ABT1B601_9ENTR</name>
<reference evidence="2" key="1">
    <citation type="submission" date="2021-11" db="EMBL/GenBank/DDBJ databases">
        <title>Citrobacter meridianamericanus sp. nov. isolated from soil.</title>
        <authorList>
            <person name="Furlan J.P.R."/>
            <person name="Stehling E.G."/>
        </authorList>
    </citation>
    <scope>NUCLEOTIDE SEQUENCE</scope>
    <source>
        <strain evidence="2">BR102</strain>
    </source>
</reference>
<keyword evidence="3" id="KW-1185">Reference proteome</keyword>
<accession>A0ABT1B601</accession>
<dbReference type="InterPro" id="IPR050263">
    <property type="entry name" value="Bact_Fimbrial_Adh_Pro"/>
</dbReference>